<dbReference type="InterPro" id="IPR018640">
    <property type="entry name" value="DUF2063"/>
</dbReference>
<name>A0ABZ2K5S4_9BACT</name>
<keyword evidence="3" id="KW-1185">Reference proteome</keyword>
<reference evidence="2 3" key="1">
    <citation type="submission" date="2021-12" db="EMBL/GenBank/DDBJ databases">
        <title>Discovery of the Pendulisporaceae a myxobacterial family with distinct sporulation behavior and unique specialized metabolism.</title>
        <authorList>
            <person name="Garcia R."/>
            <person name="Popoff A."/>
            <person name="Bader C.D."/>
            <person name="Loehr J."/>
            <person name="Walesch S."/>
            <person name="Walt C."/>
            <person name="Boldt J."/>
            <person name="Bunk B."/>
            <person name="Haeckl F.J.F.P.J."/>
            <person name="Gunesch A.P."/>
            <person name="Birkelbach J."/>
            <person name="Nuebel U."/>
            <person name="Pietschmann T."/>
            <person name="Bach T."/>
            <person name="Mueller R."/>
        </authorList>
    </citation>
    <scope>NUCLEOTIDE SEQUENCE [LARGE SCALE GENOMIC DNA]</scope>
    <source>
        <strain evidence="2 3">MSr12523</strain>
    </source>
</reference>
<protein>
    <submittedName>
        <fullName evidence="2">DNA-binding domain-containing protein</fullName>
    </submittedName>
</protein>
<dbReference type="GO" id="GO:0003677">
    <property type="term" value="F:DNA binding"/>
    <property type="evidence" value="ECO:0007669"/>
    <property type="project" value="UniProtKB-KW"/>
</dbReference>
<gene>
    <name evidence="2" type="ORF">LZC95_47325</name>
</gene>
<proteinExistence type="predicted"/>
<evidence type="ECO:0000313" key="2">
    <source>
        <dbReference type="EMBL" id="WXA94052.1"/>
    </source>
</evidence>
<dbReference type="EMBL" id="CP089982">
    <property type="protein sequence ID" value="WXA94052.1"/>
    <property type="molecule type" value="Genomic_DNA"/>
</dbReference>
<dbReference type="Gene3D" id="1.10.150.690">
    <property type="entry name" value="DUF2063"/>
    <property type="match status" value="1"/>
</dbReference>
<feature type="domain" description="Putative DNA-binding" evidence="1">
    <location>
        <begin position="33"/>
        <end position="114"/>
    </location>
</feature>
<dbReference type="InterPro" id="IPR044922">
    <property type="entry name" value="DUF2063_N_sf"/>
</dbReference>
<accession>A0ABZ2K5S4</accession>
<evidence type="ECO:0000313" key="3">
    <source>
        <dbReference type="Proteomes" id="UP001379533"/>
    </source>
</evidence>
<keyword evidence="2" id="KW-0238">DNA-binding</keyword>
<sequence>MTPTHGAHRGLADLQAFLAQAATSARPIPDDPALAAEAELVATGNARLSPAQQVDIYREQFWFRHLASLEEDYPTLQHLLGNDGFQALCRRYLDAHPPDSFSLRDLAAKMPDFLAHTDPYRADALLADCARLEWAFIEAFDAADAPPFDASVLATTEEEAWERAVIVFHPSLRFLALSHPVHGFRAAIRRGETPERPGPEPTHCIVYRANDIVGVEVVEPMAFALLERLARGMPLGPAGEEVAAMDASVEASIGAWFQAWVALGWLREVRV</sequence>
<dbReference type="Pfam" id="PF09836">
    <property type="entry name" value="DUF2063"/>
    <property type="match status" value="1"/>
</dbReference>
<dbReference type="Proteomes" id="UP001379533">
    <property type="component" value="Chromosome"/>
</dbReference>
<evidence type="ECO:0000259" key="1">
    <source>
        <dbReference type="Pfam" id="PF09836"/>
    </source>
</evidence>
<organism evidence="2 3">
    <name type="scientific">Pendulispora brunnea</name>
    <dbReference type="NCBI Taxonomy" id="2905690"/>
    <lineage>
        <taxon>Bacteria</taxon>
        <taxon>Pseudomonadati</taxon>
        <taxon>Myxococcota</taxon>
        <taxon>Myxococcia</taxon>
        <taxon>Myxococcales</taxon>
        <taxon>Sorangiineae</taxon>
        <taxon>Pendulisporaceae</taxon>
        <taxon>Pendulispora</taxon>
    </lineage>
</organism>
<dbReference type="RefSeq" id="WP_394844655.1">
    <property type="nucleotide sequence ID" value="NZ_CP089982.1"/>
</dbReference>